<accession>A0A2Z6PK01</accession>
<evidence type="ECO:0000313" key="1">
    <source>
        <dbReference type="EMBL" id="GAU45257.1"/>
    </source>
</evidence>
<keyword evidence="2" id="KW-1185">Reference proteome</keyword>
<dbReference type="EMBL" id="DF974109">
    <property type="protein sequence ID" value="GAU45257.1"/>
    <property type="molecule type" value="Genomic_DNA"/>
</dbReference>
<sequence>MDPLPPPLLWNPEDDFLLMEAIEYSLKELTERWGSLLYDSDVAEEASTTMAEFEIAKCHGNKIKEAAKKKVDSPMRKTQNICKEEAKVAEVIVEEEGVKNIKWRWRRNLFEWEKEMVEVCSGLVLNVKRSDGEGDSWKWGEESYSVNEAYQMIKEGEENEETECDGCFVEETCAFLLFPSAASGWREIPSSSTLGGSTRV</sequence>
<reference evidence="2" key="1">
    <citation type="journal article" date="2017" name="Front. Plant Sci.">
        <title>Climate Clever Clovers: New Paradigm to Reduce the Environmental Footprint of Ruminants by Breeding Low Methanogenic Forages Utilizing Haplotype Variation.</title>
        <authorList>
            <person name="Kaur P."/>
            <person name="Appels R."/>
            <person name="Bayer P.E."/>
            <person name="Keeble-Gagnere G."/>
            <person name="Wang J."/>
            <person name="Hirakawa H."/>
            <person name="Shirasawa K."/>
            <person name="Vercoe P."/>
            <person name="Stefanova K."/>
            <person name="Durmic Z."/>
            <person name="Nichols P."/>
            <person name="Revell C."/>
            <person name="Isobe S.N."/>
            <person name="Edwards D."/>
            <person name="Erskine W."/>
        </authorList>
    </citation>
    <scope>NUCLEOTIDE SEQUENCE [LARGE SCALE GENOMIC DNA]</scope>
    <source>
        <strain evidence="2">cv. Daliak</strain>
    </source>
</reference>
<organism evidence="1 2">
    <name type="scientific">Trifolium subterraneum</name>
    <name type="common">Subterranean clover</name>
    <dbReference type="NCBI Taxonomy" id="3900"/>
    <lineage>
        <taxon>Eukaryota</taxon>
        <taxon>Viridiplantae</taxon>
        <taxon>Streptophyta</taxon>
        <taxon>Embryophyta</taxon>
        <taxon>Tracheophyta</taxon>
        <taxon>Spermatophyta</taxon>
        <taxon>Magnoliopsida</taxon>
        <taxon>eudicotyledons</taxon>
        <taxon>Gunneridae</taxon>
        <taxon>Pentapetalae</taxon>
        <taxon>rosids</taxon>
        <taxon>fabids</taxon>
        <taxon>Fabales</taxon>
        <taxon>Fabaceae</taxon>
        <taxon>Papilionoideae</taxon>
        <taxon>50 kb inversion clade</taxon>
        <taxon>NPAAA clade</taxon>
        <taxon>Hologalegina</taxon>
        <taxon>IRL clade</taxon>
        <taxon>Trifolieae</taxon>
        <taxon>Trifolium</taxon>
    </lineage>
</organism>
<dbReference type="OrthoDB" id="10262769at2759"/>
<name>A0A2Z6PK01_TRISU</name>
<gene>
    <name evidence="1" type="ORF">TSUD_291410</name>
</gene>
<dbReference type="Proteomes" id="UP000242715">
    <property type="component" value="Unassembled WGS sequence"/>
</dbReference>
<dbReference type="AlphaFoldDB" id="A0A2Z6PK01"/>
<proteinExistence type="predicted"/>
<evidence type="ECO:0000313" key="2">
    <source>
        <dbReference type="Proteomes" id="UP000242715"/>
    </source>
</evidence>
<protein>
    <submittedName>
        <fullName evidence="1">Uncharacterized protein</fullName>
    </submittedName>
</protein>